<evidence type="ECO:0000313" key="2">
    <source>
        <dbReference type="Proteomes" id="UP000265618"/>
    </source>
</evidence>
<accession>A0A391NWC9</accession>
<name>A0A391NWC9_9EUKA</name>
<proteinExistence type="predicted"/>
<organism evidence="1 2">
    <name type="scientific">Kipferlia bialata</name>
    <dbReference type="NCBI Taxonomy" id="797122"/>
    <lineage>
        <taxon>Eukaryota</taxon>
        <taxon>Metamonada</taxon>
        <taxon>Carpediemonas-like organisms</taxon>
        <taxon>Kipferlia</taxon>
    </lineage>
</organism>
<keyword evidence="2" id="KW-1185">Reference proteome</keyword>
<feature type="non-terminal residue" evidence="1">
    <location>
        <position position="1"/>
    </location>
</feature>
<dbReference type="AlphaFoldDB" id="A0A391NWC9"/>
<dbReference type="Proteomes" id="UP000265618">
    <property type="component" value="Unassembled WGS sequence"/>
</dbReference>
<gene>
    <name evidence="1" type="ORF">KIPB_016775</name>
</gene>
<comment type="caution">
    <text evidence="1">The sequence shown here is derived from an EMBL/GenBank/DDBJ whole genome shotgun (WGS) entry which is preliminary data.</text>
</comment>
<dbReference type="EMBL" id="BDIP01010577">
    <property type="protein sequence ID" value="GCA65287.1"/>
    <property type="molecule type" value="Genomic_DNA"/>
</dbReference>
<evidence type="ECO:0000313" key="1">
    <source>
        <dbReference type="EMBL" id="GCA65287.1"/>
    </source>
</evidence>
<reference evidence="1 2" key="1">
    <citation type="journal article" date="2018" name="PLoS ONE">
        <title>The draft genome of Kipferlia bialata reveals reductive genome evolution in fornicate parasites.</title>
        <authorList>
            <person name="Tanifuji G."/>
            <person name="Takabayashi S."/>
            <person name="Kume K."/>
            <person name="Takagi M."/>
            <person name="Nakayama T."/>
            <person name="Kamikawa R."/>
            <person name="Inagaki Y."/>
            <person name="Hashimoto T."/>
        </authorList>
    </citation>
    <scope>NUCLEOTIDE SEQUENCE [LARGE SCALE GENOMIC DNA]</scope>
    <source>
        <strain evidence="1">NY0173</strain>
    </source>
</reference>
<protein>
    <submittedName>
        <fullName evidence="1">Uncharacterized protein</fullName>
    </submittedName>
</protein>
<sequence length="19" mass="2244">YLPDGSYEDWRVSELISSK</sequence>